<proteinExistence type="predicted"/>
<protein>
    <submittedName>
        <fullName evidence="1">Uncharacterized protein</fullName>
    </submittedName>
</protein>
<sequence>MNKNQYRIARRMFRDNGRYALQWMRKDIGEEMARIVAIRTDHLADREELFRDMGWGIQLSKSIALDIAARRAILMLSPMERTPPFIANPLWGARVLALAA</sequence>
<dbReference type="AlphaFoldDB" id="A0A6J5CER1"/>
<dbReference type="Proteomes" id="UP000494249">
    <property type="component" value="Unassembled WGS sequence"/>
</dbReference>
<evidence type="ECO:0000313" key="2">
    <source>
        <dbReference type="Proteomes" id="UP000494249"/>
    </source>
</evidence>
<name>A0A6J5CER1_9BURK</name>
<dbReference type="EMBL" id="CADIKB010000046">
    <property type="protein sequence ID" value="CAB3733142.1"/>
    <property type="molecule type" value="Genomic_DNA"/>
</dbReference>
<gene>
    <name evidence="1" type="ORF">LMG22037_05770</name>
</gene>
<dbReference type="RefSeq" id="WP_035482963.1">
    <property type="nucleotide sequence ID" value="NZ_CADFGL010000043.1"/>
</dbReference>
<reference evidence="1 2" key="1">
    <citation type="submission" date="2020-04" db="EMBL/GenBank/DDBJ databases">
        <authorList>
            <person name="De Canck E."/>
        </authorList>
    </citation>
    <scope>NUCLEOTIDE SEQUENCE [LARGE SCALE GENOMIC DNA]</scope>
    <source>
        <strain evidence="1 2">LMG 22037</strain>
    </source>
</reference>
<evidence type="ECO:0000313" key="1">
    <source>
        <dbReference type="EMBL" id="CAB3733142.1"/>
    </source>
</evidence>
<accession>A0A6J5CER1</accession>
<organism evidence="1 2">
    <name type="scientific">Paraburkholderia phenoliruptrix</name>
    <dbReference type="NCBI Taxonomy" id="252970"/>
    <lineage>
        <taxon>Bacteria</taxon>
        <taxon>Pseudomonadati</taxon>
        <taxon>Pseudomonadota</taxon>
        <taxon>Betaproteobacteria</taxon>
        <taxon>Burkholderiales</taxon>
        <taxon>Burkholderiaceae</taxon>
        <taxon>Paraburkholderia</taxon>
    </lineage>
</organism>